<keyword evidence="1" id="KW-0812">Transmembrane</keyword>
<evidence type="ECO:0000313" key="2">
    <source>
        <dbReference type="EMBL" id="AEP09566.1"/>
    </source>
</evidence>
<sequence>MFTDIPFSREILFVSLAILVLLIRYATYFHSIYKKETRPHVFSWLNWGIMVGIGAYAQFTLDGGASVWALVFVSVTCLLIAFLSLFVGEKNITRSDWLAFVGALAVIPVWMGTQNPFFAIIALMAIDILSYYPTIRKSWNDPWGEPPVSYFWAGLRYFFALLAVPEFTVHTMAYPFFLMAGDWGFAAYVVWRRQVLRSRVAVPQQA</sequence>
<feature type="transmembrane region" description="Helical" evidence="1">
    <location>
        <begin position="171"/>
        <end position="191"/>
    </location>
</feature>
<feature type="transmembrane region" description="Helical" evidence="1">
    <location>
        <begin position="65"/>
        <end position="88"/>
    </location>
</feature>
<feature type="transmembrane region" description="Helical" evidence="1">
    <location>
        <begin position="95"/>
        <end position="111"/>
    </location>
</feature>
<feature type="transmembrane region" description="Helical" evidence="1">
    <location>
        <begin position="12"/>
        <end position="29"/>
    </location>
</feature>
<proteinExistence type="predicted"/>
<protein>
    <submittedName>
        <fullName evidence="2">Putative membrane protein</fullName>
    </submittedName>
</protein>
<accession>G2KRK4</accession>
<keyword evidence="3" id="KW-1185">Reference proteome</keyword>
<keyword evidence="1" id="KW-0472">Membrane</keyword>
<dbReference type="RefSeq" id="WP_014102789.1">
    <property type="nucleotide sequence ID" value="NC_016026.1"/>
</dbReference>
<dbReference type="Proteomes" id="UP000009286">
    <property type="component" value="Chromosome"/>
</dbReference>
<reference evidence="2 3" key="1">
    <citation type="journal article" date="2011" name="BMC Genomics">
        <title>Genomic insights into an obligate epibiotic bacterial predator: Micavibrio aeruginosavorus ARL-13.</title>
        <authorList>
            <person name="Wang Z."/>
            <person name="Kadouri D."/>
            <person name="Wu M."/>
        </authorList>
    </citation>
    <scope>NUCLEOTIDE SEQUENCE [LARGE SCALE GENOMIC DNA]</scope>
    <source>
        <strain evidence="2 3">ARL-13</strain>
    </source>
</reference>
<name>G2KRK4_MICAA</name>
<dbReference type="HOGENOM" id="CLU_098981_1_0_5"/>
<dbReference type="KEGG" id="mai:MICA_1243"/>
<dbReference type="eggNOG" id="ENOG5030BPJ">
    <property type="taxonomic scope" value="Bacteria"/>
</dbReference>
<dbReference type="EMBL" id="CP002382">
    <property type="protein sequence ID" value="AEP09566.1"/>
    <property type="molecule type" value="Genomic_DNA"/>
</dbReference>
<dbReference type="AlphaFoldDB" id="G2KRK4"/>
<dbReference type="OrthoDB" id="2242787at2"/>
<evidence type="ECO:0000256" key="1">
    <source>
        <dbReference type="SAM" id="Phobius"/>
    </source>
</evidence>
<dbReference type="STRING" id="856793.MICA_1243"/>
<feature type="transmembrane region" description="Helical" evidence="1">
    <location>
        <begin position="41"/>
        <end position="59"/>
    </location>
</feature>
<evidence type="ECO:0000313" key="3">
    <source>
        <dbReference type="Proteomes" id="UP000009286"/>
    </source>
</evidence>
<organism evidence="2 3">
    <name type="scientific">Micavibrio aeruginosavorus (strain ARL-13)</name>
    <dbReference type="NCBI Taxonomy" id="856793"/>
    <lineage>
        <taxon>Bacteria</taxon>
        <taxon>Pseudomonadati</taxon>
        <taxon>Bdellovibrionota</taxon>
        <taxon>Bdellovibrionia</taxon>
        <taxon>Bdellovibrionales</taxon>
        <taxon>Pseudobdellovibrionaceae</taxon>
        <taxon>Micavibrio</taxon>
    </lineage>
</organism>
<keyword evidence="1" id="KW-1133">Transmembrane helix</keyword>
<gene>
    <name evidence="2" type="ordered locus">MICA_1243</name>
</gene>